<dbReference type="Proteomes" id="UP000008555">
    <property type="component" value="Chromosome"/>
</dbReference>
<dbReference type="InterPro" id="IPR044492">
    <property type="entry name" value="P_typ_ATPase_HD_dom"/>
</dbReference>
<evidence type="ECO:0000256" key="11">
    <source>
        <dbReference type="ARBA" id="ARBA00022741"/>
    </source>
</evidence>
<evidence type="ECO:0000313" key="26">
    <source>
        <dbReference type="Proteomes" id="UP000008555"/>
    </source>
</evidence>
<dbReference type="Gene3D" id="2.70.150.10">
    <property type="entry name" value="Calcium-transporting ATPase, cytoplasmic transduction domain A"/>
    <property type="match status" value="1"/>
</dbReference>
<dbReference type="NCBIfam" id="TIGR01511">
    <property type="entry name" value="ATPase-IB1_Cu"/>
    <property type="match status" value="1"/>
</dbReference>
<dbReference type="GO" id="GO:0005507">
    <property type="term" value="F:copper ion binding"/>
    <property type="evidence" value="ECO:0007669"/>
    <property type="project" value="TreeGrafter"/>
</dbReference>
<evidence type="ECO:0000256" key="3">
    <source>
        <dbReference type="ARBA" id="ARBA00012517"/>
    </source>
</evidence>
<dbReference type="InterPro" id="IPR036163">
    <property type="entry name" value="HMA_dom_sf"/>
</dbReference>
<name>A9KF96_COXBN</name>
<feature type="transmembrane region" description="Helical" evidence="23">
    <location>
        <begin position="119"/>
        <end position="138"/>
    </location>
</feature>
<keyword evidence="10" id="KW-0677">Repeat</keyword>
<dbReference type="EMBL" id="CP000733">
    <property type="protein sequence ID" value="ABS77828.2"/>
    <property type="molecule type" value="Genomic_DNA"/>
</dbReference>
<dbReference type="SFLD" id="SFLDF00027">
    <property type="entry name" value="p-type_atpase"/>
    <property type="match status" value="1"/>
</dbReference>
<sequence length="742" mass="79438">MLMNTTKHQLTLKNMHCASCVASIESALKNVAGVKSVSINFATKQAEVEGDVDVKTILKAIKDQGYEAEIAGDDEEAQNEAQSHFRDLLKKAIFAAVVGFPLMINEFWAWLPSVNQPRIQWVWVIIGVLSFFVLYYCGGHIYRGAWRAFLKRQTNMDTLVAMGTGTAWLYSFIVVLIPMWIPPMARHAYFDTSTILIAFITFGAALEIRARGKTGEAIKRLIGLQPKTARVIRDDQEIDIPIAEVQIDDHLRVRPGEKIPVDGKIIEGASPIDESMLTGEPLPVVKSQDDEVIGGTINKSGTFIYRATRVGKDTALAQIIALVKRAQNSKPKIGRIVDKVSAVFVPVVIIVAILTAIGWLNFGPEPKAAFVLITTVAVLVIACPCALGLATPISIIVGVGKGAEMGVLIRNGDALQMASQLTAIILDKTGTVTEGKPMLSDFYTADGFDEKKLLSIAASVEKGSEHPLANAIIEGAKKYNIPLANATQFESIAGHGVKAKIENQSILLGNLHLMKNEKVELGGAPAHAERMADQGQTPIYIALDGKIAGIVSIVDPIKPDSQKAIADLQRAGLKVVMVTGDNPLTANAVAKQVGIEQVIAEVLPEDKAKKVKLLQQQGERVAMVGDGINDAPALAAADVGFAIGTGTDVAIESADIALISGSLTGVVNAISISKATLRNIKQNLFGAFIYNTLGIPIAAGVFYPLTGLLLSPIIAGAAMALSSVTVVANANRLRFFRRRKRT</sequence>
<dbReference type="InterPro" id="IPR001757">
    <property type="entry name" value="P_typ_ATPase"/>
</dbReference>
<dbReference type="SFLD" id="SFLDG00002">
    <property type="entry name" value="C1.7:_P-type_atpase_like"/>
    <property type="match status" value="1"/>
</dbReference>
<dbReference type="Gene3D" id="3.30.70.100">
    <property type="match status" value="1"/>
</dbReference>
<dbReference type="InterPro" id="IPR059000">
    <property type="entry name" value="ATPase_P-type_domA"/>
</dbReference>
<evidence type="ECO:0000256" key="5">
    <source>
        <dbReference type="ARBA" id="ARBA00022448"/>
    </source>
</evidence>
<dbReference type="GO" id="GO:0140581">
    <property type="term" value="F:P-type monovalent copper transporter activity"/>
    <property type="evidence" value="ECO:0007669"/>
    <property type="project" value="UniProtKB-EC"/>
</dbReference>
<organism evidence="25 26">
    <name type="scientific">Coxiella burnetii (strain Dugway 5J108-111)</name>
    <dbReference type="NCBI Taxonomy" id="434922"/>
    <lineage>
        <taxon>Bacteria</taxon>
        <taxon>Pseudomonadati</taxon>
        <taxon>Pseudomonadota</taxon>
        <taxon>Gammaproteobacteria</taxon>
        <taxon>Legionellales</taxon>
        <taxon>Coxiellaceae</taxon>
        <taxon>Coxiella</taxon>
    </lineage>
</organism>
<evidence type="ECO:0000256" key="13">
    <source>
        <dbReference type="ARBA" id="ARBA00022840"/>
    </source>
</evidence>
<proteinExistence type="inferred from homology"/>
<dbReference type="Gene3D" id="3.40.50.1000">
    <property type="entry name" value="HAD superfamily/HAD-like"/>
    <property type="match status" value="1"/>
</dbReference>
<dbReference type="FunFam" id="3.30.70.100:FF:000001">
    <property type="entry name" value="ATPase copper transporting beta"/>
    <property type="match status" value="1"/>
</dbReference>
<comment type="subcellular location">
    <subcellularLocation>
        <location evidence="1">Cell membrane</location>
        <topology evidence="1">Multi-pass membrane protein</topology>
    </subcellularLocation>
</comment>
<evidence type="ECO:0000256" key="23">
    <source>
        <dbReference type="RuleBase" id="RU362081"/>
    </source>
</evidence>
<evidence type="ECO:0000256" key="9">
    <source>
        <dbReference type="ARBA" id="ARBA00022723"/>
    </source>
</evidence>
<dbReference type="RefSeq" id="WP_011996592.1">
    <property type="nucleotide sequence ID" value="NC_009727.1"/>
</dbReference>
<evidence type="ECO:0000256" key="7">
    <source>
        <dbReference type="ARBA" id="ARBA00022553"/>
    </source>
</evidence>
<dbReference type="GO" id="GO:0005524">
    <property type="term" value="F:ATP binding"/>
    <property type="evidence" value="ECO:0007669"/>
    <property type="project" value="UniProtKB-UniRule"/>
</dbReference>
<evidence type="ECO:0000256" key="2">
    <source>
        <dbReference type="ARBA" id="ARBA00006024"/>
    </source>
</evidence>
<dbReference type="PANTHER" id="PTHR43520:SF6">
    <property type="entry name" value="COPPER-EXPORTING P-TYPE ATPASE"/>
    <property type="match status" value="1"/>
</dbReference>
<keyword evidence="12" id="KW-0187">Copper transport</keyword>
<keyword evidence="6 23" id="KW-1003">Cell membrane</keyword>
<evidence type="ECO:0000256" key="16">
    <source>
        <dbReference type="ARBA" id="ARBA00022989"/>
    </source>
</evidence>
<dbReference type="GO" id="GO:0016887">
    <property type="term" value="F:ATP hydrolysis activity"/>
    <property type="evidence" value="ECO:0007669"/>
    <property type="project" value="InterPro"/>
</dbReference>
<keyword evidence="19 23" id="KW-0472">Membrane</keyword>
<dbReference type="PROSITE" id="PS50846">
    <property type="entry name" value="HMA_2"/>
    <property type="match status" value="1"/>
</dbReference>
<dbReference type="PRINTS" id="PR00119">
    <property type="entry name" value="CATATPASE"/>
</dbReference>
<dbReference type="InterPro" id="IPR023298">
    <property type="entry name" value="ATPase_P-typ_TM_dom_sf"/>
</dbReference>
<dbReference type="PANTHER" id="PTHR43520">
    <property type="entry name" value="ATP7, ISOFORM B"/>
    <property type="match status" value="1"/>
</dbReference>
<comment type="similarity">
    <text evidence="2 23">Belongs to the cation transport ATPase (P-type) (TC 3.A.3) family. Type IB subfamily.</text>
</comment>
<evidence type="ECO:0000256" key="8">
    <source>
        <dbReference type="ARBA" id="ARBA00022692"/>
    </source>
</evidence>
<dbReference type="Gene3D" id="3.40.1110.10">
    <property type="entry name" value="Calcium-transporting ATPase, cytoplasmic domain N"/>
    <property type="match status" value="1"/>
</dbReference>
<evidence type="ECO:0000256" key="4">
    <source>
        <dbReference type="ARBA" id="ARBA00015102"/>
    </source>
</evidence>
<dbReference type="InterPro" id="IPR027256">
    <property type="entry name" value="P-typ_ATPase_IB"/>
</dbReference>
<dbReference type="InterPro" id="IPR023214">
    <property type="entry name" value="HAD_sf"/>
</dbReference>
<evidence type="ECO:0000256" key="14">
    <source>
        <dbReference type="ARBA" id="ARBA00022842"/>
    </source>
</evidence>
<evidence type="ECO:0000256" key="1">
    <source>
        <dbReference type="ARBA" id="ARBA00004651"/>
    </source>
</evidence>
<dbReference type="SUPFAM" id="SSF81653">
    <property type="entry name" value="Calcium ATPase, transduction domain A"/>
    <property type="match status" value="1"/>
</dbReference>
<protein>
    <recommendedName>
        <fullName evidence="4">Copper-exporting P-type ATPase</fullName>
        <ecNumber evidence="3">7.2.2.8</ecNumber>
    </recommendedName>
    <alternativeName>
        <fullName evidence="20">Copper-exporting P-type ATPase A</fullName>
    </alternativeName>
    <alternativeName>
        <fullName evidence="21">Cu(+)-exporting ATPase</fullName>
    </alternativeName>
</protein>
<feature type="transmembrane region" description="Helical" evidence="23">
    <location>
        <begin position="368"/>
        <end position="400"/>
    </location>
</feature>
<dbReference type="GO" id="GO:0055070">
    <property type="term" value="P:copper ion homeostasis"/>
    <property type="evidence" value="ECO:0007669"/>
    <property type="project" value="TreeGrafter"/>
</dbReference>
<dbReference type="CDD" id="cd00371">
    <property type="entry name" value="HMA"/>
    <property type="match status" value="1"/>
</dbReference>
<keyword evidence="11 23" id="KW-0547">Nucleotide-binding</keyword>
<keyword evidence="7" id="KW-0597">Phosphoprotein</keyword>
<keyword evidence="16 23" id="KW-1133">Transmembrane helix</keyword>
<reference evidence="25 26" key="1">
    <citation type="journal article" date="2009" name="Infect. Immun.">
        <title>Comparative genomics reveal extensive transposon-mediated genomic plasticity and diversity among potential effector proteins within the genus Coxiella.</title>
        <authorList>
            <person name="Beare P.A."/>
            <person name="Unsworth N."/>
            <person name="Andoh M."/>
            <person name="Voth D.E."/>
            <person name="Omsland A."/>
            <person name="Gilk S.D."/>
            <person name="Williams K.P."/>
            <person name="Sobral B.W."/>
            <person name="Kupko J.J.III."/>
            <person name="Porcella S.F."/>
            <person name="Samuel J.E."/>
            <person name="Heinzen R.A."/>
        </authorList>
    </citation>
    <scope>NUCLEOTIDE SEQUENCE [LARGE SCALE GENOMIC DNA]</scope>
    <source>
        <strain evidence="25 26">Dugway 5J108-111</strain>
    </source>
</reference>
<keyword evidence="25" id="KW-0378">Hydrolase</keyword>
<dbReference type="InterPro" id="IPR006121">
    <property type="entry name" value="HMA_dom"/>
</dbReference>
<evidence type="ECO:0000256" key="21">
    <source>
        <dbReference type="ARBA" id="ARBA00033239"/>
    </source>
</evidence>
<gene>
    <name evidence="25" type="ordered locus">CBUD_0477</name>
</gene>
<accession>A9KF96</accession>
<feature type="transmembrane region" description="Helical" evidence="23">
    <location>
        <begin position="709"/>
        <end position="731"/>
    </location>
</feature>
<feature type="transmembrane region" description="Helical" evidence="23">
    <location>
        <begin position="92"/>
        <end position="113"/>
    </location>
</feature>
<evidence type="ECO:0000259" key="24">
    <source>
        <dbReference type="PROSITE" id="PS50846"/>
    </source>
</evidence>
<evidence type="ECO:0000256" key="22">
    <source>
        <dbReference type="ARBA" id="ARBA00049289"/>
    </source>
</evidence>
<dbReference type="InterPro" id="IPR018303">
    <property type="entry name" value="ATPase_P-typ_P_site"/>
</dbReference>
<dbReference type="Pfam" id="PF00403">
    <property type="entry name" value="HMA"/>
    <property type="match status" value="1"/>
</dbReference>
<evidence type="ECO:0000313" key="25">
    <source>
        <dbReference type="EMBL" id="ABS77828.2"/>
    </source>
</evidence>
<dbReference type="GO" id="GO:0005886">
    <property type="term" value="C:plasma membrane"/>
    <property type="evidence" value="ECO:0007669"/>
    <property type="project" value="UniProtKB-SubCell"/>
</dbReference>
<dbReference type="SUPFAM" id="SSF56784">
    <property type="entry name" value="HAD-like"/>
    <property type="match status" value="1"/>
</dbReference>
<dbReference type="HOGENOM" id="CLU_001771_0_3_6"/>
<dbReference type="Pfam" id="PF00122">
    <property type="entry name" value="E1-E2_ATPase"/>
    <property type="match status" value="1"/>
</dbReference>
<dbReference type="SUPFAM" id="SSF81665">
    <property type="entry name" value="Calcium ATPase, transmembrane domain M"/>
    <property type="match status" value="1"/>
</dbReference>
<dbReference type="FunFam" id="3.40.50.1000:FF:000144">
    <property type="entry name" value="copper-transporting ATPase 1 isoform X2"/>
    <property type="match status" value="1"/>
</dbReference>
<dbReference type="CDD" id="cd02094">
    <property type="entry name" value="P-type_ATPase_Cu-like"/>
    <property type="match status" value="1"/>
</dbReference>
<dbReference type="NCBIfam" id="TIGR01525">
    <property type="entry name" value="ATPase-IB_hvy"/>
    <property type="match status" value="1"/>
</dbReference>
<dbReference type="InterPro" id="IPR036412">
    <property type="entry name" value="HAD-like_sf"/>
</dbReference>
<evidence type="ECO:0000256" key="15">
    <source>
        <dbReference type="ARBA" id="ARBA00022967"/>
    </source>
</evidence>
<keyword evidence="15" id="KW-1278">Translocase</keyword>
<dbReference type="InterPro" id="IPR008250">
    <property type="entry name" value="ATPase_P-typ_transduc_dom_A_sf"/>
</dbReference>
<keyword evidence="8 23" id="KW-0812">Transmembrane</keyword>
<evidence type="ECO:0000256" key="6">
    <source>
        <dbReference type="ARBA" id="ARBA00022475"/>
    </source>
</evidence>
<evidence type="ECO:0000256" key="12">
    <source>
        <dbReference type="ARBA" id="ARBA00022796"/>
    </source>
</evidence>
<dbReference type="NCBIfam" id="TIGR01494">
    <property type="entry name" value="ATPase_P-type"/>
    <property type="match status" value="1"/>
</dbReference>
<comment type="catalytic activity">
    <reaction evidence="22">
        <text>Cu(+)(in) + ATP + H2O = Cu(+)(out) + ADP + phosphate + H(+)</text>
        <dbReference type="Rhea" id="RHEA:25792"/>
        <dbReference type="ChEBI" id="CHEBI:15377"/>
        <dbReference type="ChEBI" id="CHEBI:15378"/>
        <dbReference type="ChEBI" id="CHEBI:30616"/>
        <dbReference type="ChEBI" id="CHEBI:43474"/>
        <dbReference type="ChEBI" id="CHEBI:49552"/>
        <dbReference type="ChEBI" id="CHEBI:456216"/>
        <dbReference type="EC" id="7.2.2.8"/>
    </reaction>
</comment>
<dbReference type="SFLD" id="SFLDS00003">
    <property type="entry name" value="Haloacid_Dehalogenase"/>
    <property type="match status" value="1"/>
</dbReference>
<evidence type="ECO:0000256" key="18">
    <source>
        <dbReference type="ARBA" id="ARBA00023065"/>
    </source>
</evidence>
<dbReference type="AlphaFoldDB" id="A9KF96"/>
<dbReference type="KEGG" id="cbd:CBUD_0477"/>
<feature type="transmembrane region" description="Helical" evidence="23">
    <location>
        <begin position="159"/>
        <end position="181"/>
    </location>
</feature>
<feature type="transmembrane region" description="Helical" evidence="23">
    <location>
        <begin position="684"/>
        <end position="703"/>
    </location>
</feature>
<feature type="transmembrane region" description="Helical" evidence="23">
    <location>
        <begin position="187"/>
        <end position="206"/>
    </location>
</feature>
<dbReference type="PROSITE" id="PS01047">
    <property type="entry name" value="HMA_1"/>
    <property type="match status" value="1"/>
</dbReference>
<feature type="domain" description="HMA" evidence="24">
    <location>
        <begin position="6"/>
        <end position="69"/>
    </location>
</feature>
<evidence type="ECO:0000256" key="10">
    <source>
        <dbReference type="ARBA" id="ARBA00022737"/>
    </source>
</evidence>
<dbReference type="Pfam" id="PF00702">
    <property type="entry name" value="Hydrolase"/>
    <property type="match status" value="1"/>
</dbReference>
<dbReference type="PROSITE" id="PS00154">
    <property type="entry name" value="ATPASE_E1_E2"/>
    <property type="match status" value="1"/>
</dbReference>
<dbReference type="GO" id="GO:0043682">
    <property type="term" value="F:P-type divalent copper transporter activity"/>
    <property type="evidence" value="ECO:0007669"/>
    <property type="project" value="TreeGrafter"/>
</dbReference>
<dbReference type="PRINTS" id="PR00943">
    <property type="entry name" value="CUATPASE"/>
</dbReference>
<keyword evidence="13 23" id="KW-0067">ATP-binding</keyword>
<keyword evidence="5" id="KW-0813">Transport</keyword>
<dbReference type="FunFam" id="2.70.150.10:FF:000020">
    <property type="entry name" value="Copper-exporting P-type ATPase A"/>
    <property type="match status" value="1"/>
</dbReference>
<dbReference type="EC" id="7.2.2.8" evidence="3"/>
<evidence type="ECO:0000256" key="17">
    <source>
        <dbReference type="ARBA" id="ARBA00023008"/>
    </source>
</evidence>
<dbReference type="InterPro" id="IPR023299">
    <property type="entry name" value="ATPase_P-typ_cyto_dom_N"/>
</dbReference>
<evidence type="ECO:0000256" key="20">
    <source>
        <dbReference type="ARBA" id="ARBA00029719"/>
    </source>
</evidence>
<keyword evidence="9 23" id="KW-0479">Metal-binding</keyword>
<evidence type="ECO:0000256" key="19">
    <source>
        <dbReference type="ARBA" id="ARBA00023136"/>
    </source>
</evidence>
<keyword evidence="17" id="KW-0186">Copper</keyword>
<keyword evidence="18" id="KW-0406">Ion transport</keyword>
<dbReference type="GO" id="GO:0060003">
    <property type="term" value="P:copper ion export"/>
    <property type="evidence" value="ECO:0007669"/>
    <property type="project" value="UniProtKB-ARBA"/>
</dbReference>
<dbReference type="SUPFAM" id="SSF55008">
    <property type="entry name" value="HMA, heavy metal-associated domain"/>
    <property type="match status" value="1"/>
</dbReference>
<dbReference type="InterPro" id="IPR017969">
    <property type="entry name" value="Heavy-metal-associated_CS"/>
</dbReference>
<feature type="transmembrane region" description="Helical" evidence="23">
    <location>
        <begin position="340"/>
        <end position="362"/>
    </location>
</feature>
<keyword evidence="14" id="KW-0460">Magnesium</keyword>